<dbReference type="Gene3D" id="1.20.1270.420">
    <property type="match status" value="1"/>
</dbReference>
<evidence type="ECO:0000256" key="5">
    <source>
        <dbReference type="ARBA" id="ARBA00022741"/>
    </source>
</evidence>
<dbReference type="GO" id="GO:0005524">
    <property type="term" value="F:ATP binding"/>
    <property type="evidence" value="ECO:0007669"/>
    <property type="project" value="UniProtKB-KW"/>
</dbReference>
<dbReference type="PANTHER" id="PTHR22969">
    <property type="entry name" value="IKB KINASE"/>
    <property type="match status" value="1"/>
</dbReference>
<dbReference type="Gene3D" id="1.10.510.10">
    <property type="entry name" value="Transferase(Phosphotransferase) domain 1"/>
    <property type="match status" value="1"/>
</dbReference>
<evidence type="ECO:0000256" key="6">
    <source>
        <dbReference type="ARBA" id="ARBA00022777"/>
    </source>
</evidence>
<dbReference type="CDD" id="cd12219">
    <property type="entry name" value="Ubl_TBK1_like"/>
    <property type="match status" value="1"/>
</dbReference>
<comment type="caution">
    <text evidence="9">The sequence shown here is derived from an EMBL/GenBank/DDBJ whole genome shotgun (WGS) entry which is preliminary data.</text>
</comment>
<dbReference type="PROSITE" id="PS50011">
    <property type="entry name" value="PROTEIN_KINASE_DOM"/>
    <property type="match status" value="1"/>
</dbReference>
<evidence type="ECO:0000313" key="10">
    <source>
        <dbReference type="Proteomes" id="UP001497497"/>
    </source>
</evidence>
<organism evidence="9 10">
    <name type="scientific">Lymnaea stagnalis</name>
    <name type="common">Great pond snail</name>
    <name type="synonym">Helix stagnalis</name>
    <dbReference type="NCBI Taxonomy" id="6523"/>
    <lineage>
        <taxon>Eukaryota</taxon>
        <taxon>Metazoa</taxon>
        <taxon>Spiralia</taxon>
        <taxon>Lophotrochozoa</taxon>
        <taxon>Mollusca</taxon>
        <taxon>Gastropoda</taxon>
        <taxon>Heterobranchia</taxon>
        <taxon>Euthyneura</taxon>
        <taxon>Panpulmonata</taxon>
        <taxon>Hygrophila</taxon>
        <taxon>Lymnaeoidea</taxon>
        <taxon>Lymnaeidae</taxon>
        <taxon>Lymnaea</taxon>
    </lineage>
</organism>
<keyword evidence="6" id="KW-0418">Kinase</keyword>
<dbReference type="GO" id="GO:0005737">
    <property type="term" value="C:cytoplasm"/>
    <property type="evidence" value="ECO:0007669"/>
    <property type="project" value="UniProtKB-SubCell"/>
</dbReference>
<dbReference type="InterPro" id="IPR011009">
    <property type="entry name" value="Kinase-like_dom_sf"/>
</dbReference>
<proteinExistence type="predicted"/>
<keyword evidence="2" id="KW-0963">Cytoplasm</keyword>
<dbReference type="Gene3D" id="3.10.20.90">
    <property type="entry name" value="Phosphatidylinositol 3-kinase Catalytic Subunit, Chain A, domain 1"/>
    <property type="match status" value="1"/>
</dbReference>
<evidence type="ECO:0000256" key="4">
    <source>
        <dbReference type="ARBA" id="ARBA00022679"/>
    </source>
</evidence>
<feature type="domain" description="Protein kinase" evidence="8">
    <location>
        <begin position="1"/>
        <end position="277"/>
    </location>
</feature>
<dbReference type="SUPFAM" id="SSF56112">
    <property type="entry name" value="Protein kinase-like (PK-like)"/>
    <property type="match status" value="1"/>
</dbReference>
<dbReference type="Pfam" id="PF00069">
    <property type="entry name" value="Pkinase"/>
    <property type="match status" value="1"/>
</dbReference>
<comment type="subcellular location">
    <subcellularLocation>
        <location evidence="1">Cytoplasm</location>
    </subcellularLocation>
</comment>
<protein>
    <recommendedName>
        <fullName evidence="8">Protein kinase domain-containing protein</fullName>
    </recommendedName>
</protein>
<gene>
    <name evidence="9" type="ORF">GSLYS_00020847001</name>
</gene>
<dbReference type="FunFam" id="1.10.510.10:FF:000100">
    <property type="entry name" value="inhibitor of nuclear factor kappa-B kinase subunit epsilon"/>
    <property type="match status" value="1"/>
</dbReference>
<sequence length="566" mass="65021">NTGQVVAVKVFHDYITQKADDIRELELLQQLKHENIIRLITIEKIQSTLKNVLVMEYCEGGSLHHMLDQPPYYYGLSEEEFLLVLSHVAKGIQYLRQINVIHRDIKPGNIMRFITHTGQSVYKLTDFGAARNLNEDESFQSLYGTEEYLHPGIYEKAVLKLPTIQMFDAKVDLWSLGVTFFHTATGQLPFQPYGGRSNKQTMFEIITQKESGVISGIQNFEHGPIQWKRDLPETSPLSSGLKSIVIPMLAGLMEPDAAKMLTYDSLFRMVQNIEQKITVCVFYFNRCENLRIYADRTTTLPGLQDQIASLTDIAARDQILLVGGKCLGDIIDPKSQLKDYPPHLLHDSIYLFQKEMSENVRLPKPEIPPFPDFIIYSDMDADARLAHSCAARGELIKRYVEKTCAQQESLAGGLFCFRVYVESQLEATKVSQAFMKQLMEECKFHFETFFDLIQILRDFLTARHRGHPDIDHLEAILQDSVIRQVHAKATERIGEIDQYRETLVKKLEDIKTHALKLVAVCVAENCYKRIQHHMTVILGVQSRFRRDKNVKTQMALHDENIHGFER</sequence>
<feature type="non-terminal residue" evidence="9">
    <location>
        <position position="566"/>
    </location>
</feature>
<dbReference type="EMBL" id="CAXITT010001001">
    <property type="protein sequence ID" value="CAL1547530.1"/>
    <property type="molecule type" value="Genomic_DNA"/>
</dbReference>
<dbReference type="Proteomes" id="UP001497497">
    <property type="component" value="Unassembled WGS sequence"/>
</dbReference>
<keyword evidence="3" id="KW-0723">Serine/threonine-protein kinase</keyword>
<dbReference type="AlphaFoldDB" id="A0AAV2INT9"/>
<feature type="non-terminal residue" evidence="9">
    <location>
        <position position="1"/>
    </location>
</feature>
<evidence type="ECO:0000256" key="7">
    <source>
        <dbReference type="ARBA" id="ARBA00022840"/>
    </source>
</evidence>
<dbReference type="GO" id="GO:0004674">
    <property type="term" value="F:protein serine/threonine kinase activity"/>
    <property type="evidence" value="ECO:0007669"/>
    <property type="project" value="UniProtKB-KW"/>
</dbReference>
<keyword evidence="5" id="KW-0547">Nucleotide-binding</keyword>
<keyword evidence="10" id="KW-1185">Reference proteome</keyword>
<evidence type="ECO:0000259" key="8">
    <source>
        <dbReference type="PROSITE" id="PS50011"/>
    </source>
</evidence>
<reference evidence="9 10" key="1">
    <citation type="submission" date="2024-04" db="EMBL/GenBank/DDBJ databases">
        <authorList>
            <consortium name="Genoscope - CEA"/>
            <person name="William W."/>
        </authorList>
    </citation>
    <scope>NUCLEOTIDE SEQUENCE [LARGE SCALE GENOMIC DNA]</scope>
</reference>
<dbReference type="PANTHER" id="PTHR22969:SF15">
    <property type="entry name" value="FI05319P"/>
    <property type="match status" value="1"/>
</dbReference>
<dbReference type="Gene3D" id="3.30.200.20">
    <property type="entry name" value="Phosphorylase Kinase, domain 1"/>
    <property type="match status" value="1"/>
</dbReference>
<evidence type="ECO:0000256" key="3">
    <source>
        <dbReference type="ARBA" id="ARBA00022527"/>
    </source>
</evidence>
<dbReference type="InterPro" id="IPR051180">
    <property type="entry name" value="IKK"/>
</dbReference>
<dbReference type="SMART" id="SM00220">
    <property type="entry name" value="S_TKc"/>
    <property type="match status" value="1"/>
</dbReference>
<name>A0AAV2INT9_LYMST</name>
<keyword evidence="7" id="KW-0067">ATP-binding</keyword>
<dbReference type="InterPro" id="IPR000719">
    <property type="entry name" value="Prot_kinase_dom"/>
</dbReference>
<evidence type="ECO:0000313" key="9">
    <source>
        <dbReference type="EMBL" id="CAL1547530.1"/>
    </source>
</evidence>
<accession>A0AAV2INT9</accession>
<evidence type="ECO:0000256" key="2">
    <source>
        <dbReference type="ARBA" id="ARBA00022490"/>
    </source>
</evidence>
<evidence type="ECO:0000256" key="1">
    <source>
        <dbReference type="ARBA" id="ARBA00004496"/>
    </source>
</evidence>
<keyword evidence="4" id="KW-0808">Transferase</keyword>